<organism evidence="2 3">
    <name type="scientific">Aspergillus pseudodeflectus</name>
    <dbReference type="NCBI Taxonomy" id="176178"/>
    <lineage>
        <taxon>Eukaryota</taxon>
        <taxon>Fungi</taxon>
        <taxon>Dikarya</taxon>
        <taxon>Ascomycota</taxon>
        <taxon>Pezizomycotina</taxon>
        <taxon>Eurotiomycetes</taxon>
        <taxon>Eurotiomycetidae</taxon>
        <taxon>Eurotiales</taxon>
        <taxon>Aspergillaceae</taxon>
        <taxon>Aspergillus</taxon>
        <taxon>Aspergillus subgen. Nidulantes</taxon>
    </lineage>
</organism>
<comment type="caution">
    <text evidence="2">The sequence shown here is derived from an EMBL/GenBank/DDBJ whole genome shotgun (WGS) entry which is preliminary data.</text>
</comment>
<protein>
    <submittedName>
        <fullName evidence="2">Uncharacterized protein</fullName>
    </submittedName>
</protein>
<feature type="compositionally biased region" description="Basic and acidic residues" evidence="1">
    <location>
        <begin position="13"/>
        <end position="26"/>
    </location>
</feature>
<feature type="region of interest" description="Disordered" evidence="1">
    <location>
        <begin position="1"/>
        <end position="58"/>
    </location>
</feature>
<evidence type="ECO:0000256" key="1">
    <source>
        <dbReference type="SAM" id="MobiDB-lite"/>
    </source>
</evidence>
<dbReference type="EMBL" id="JBFXLR010000018">
    <property type="protein sequence ID" value="KAL2851257.1"/>
    <property type="molecule type" value="Genomic_DNA"/>
</dbReference>
<accession>A0ABR4KG55</accession>
<feature type="compositionally biased region" description="Gly residues" evidence="1">
    <location>
        <begin position="27"/>
        <end position="37"/>
    </location>
</feature>
<sequence>MIERQQKVRAHSSQREYKNDRPDEGGRNNGSDGGGSATGSYSRSAQITRQKESTKRSETIIEIPRWRAEYAICVEVQRLLGDDAIAPYTTSDPGSCNLPLGDGKSHADTEDWQNVNRRDQSAKDGSTVKGVDKAAGESDLYVPEEFDQILMF</sequence>
<dbReference type="Proteomes" id="UP001610444">
    <property type="component" value="Unassembled WGS sequence"/>
</dbReference>
<evidence type="ECO:0000313" key="3">
    <source>
        <dbReference type="Proteomes" id="UP001610444"/>
    </source>
</evidence>
<dbReference type="GeneID" id="98160583"/>
<proteinExistence type="predicted"/>
<name>A0ABR4KG55_9EURO</name>
<feature type="compositionally biased region" description="Basic and acidic residues" evidence="1">
    <location>
        <begin position="49"/>
        <end position="58"/>
    </location>
</feature>
<feature type="compositionally biased region" description="Polar residues" evidence="1">
    <location>
        <begin position="38"/>
        <end position="48"/>
    </location>
</feature>
<keyword evidence="3" id="KW-1185">Reference proteome</keyword>
<evidence type="ECO:0000313" key="2">
    <source>
        <dbReference type="EMBL" id="KAL2851257.1"/>
    </source>
</evidence>
<gene>
    <name evidence="2" type="ORF">BJX68DRAFT_266164</name>
</gene>
<feature type="region of interest" description="Disordered" evidence="1">
    <location>
        <begin position="90"/>
        <end position="134"/>
    </location>
</feature>
<reference evidence="2 3" key="1">
    <citation type="submission" date="2024-07" db="EMBL/GenBank/DDBJ databases">
        <title>Section-level genome sequencing and comparative genomics of Aspergillus sections Usti and Cavernicolus.</title>
        <authorList>
            <consortium name="Lawrence Berkeley National Laboratory"/>
            <person name="Nybo J.L."/>
            <person name="Vesth T.C."/>
            <person name="Theobald S."/>
            <person name="Frisvad J.C."/>
            <person name="Larsen T.O."/>
            <person name="Kjaerboelling I."/>
            <person name="Rothschild-Mancinelli K."/>
            <person name="Lyhne E.K."/>
            <person name="Kogle M.E."/>
            <person name="Barry K."/>
            <person name="Clum A."/>
            <person name="Na H."/>
            <person name="Ledsgaard L."/>
            <person name="Lin J."/>
            <person name="Lipzen A."/>
            <person name="Kuo A."/>
            <person name="Riley R."/>
            <person name="Mondo S."/>
            <person name="LaButti K."/>
            <person name="Haridas S."/>
            <person name="Pangalinan J."/>
            <person name="Salamov A.A."/>
            <person name="Simmons B.A."/>
            <person name="Magnuson J.K."/>
            <person name="Chen J."/>
            <person name="Drula E."/>
            <person name="Henrissat B."/>
            <person name="Wiebenga A."/>
            <person name="Lubbers R.J."/>
            <person name="Gomes A.C."/>
            <person name="Macurrencykelacurrency M.R."/>
            <person name="Stajich J."/>
            <person name="Grigoriev I.V."/>
            <person name="Mortensen U.H."/>
            <person name="De vries R.P."/>
            <person name="Baker S.E."/>
            <person name="Andersen M.R."/>
        </authorList>
    </citation>
    <scope>NUCLEOTIDE SEQUENCE [LARGE SCALE GENOMIC DNA]</scope>
    <source>
        <strain evidence="2 3">CBS 756.74</strain>
    </source>
</reference>
<dbReference type="RefSeq" id="XP_070899698.1">
    <property type="nucleotide sequence ID" value="XM_071045419.1"/>
</dbReference>